<keyword evidence="3" id="KW-1185">Reference proteome</keyword>
<gene>
    <name evidence="2" type="ORF">F5878DRAFT_49093</name>
</gene>
<comment type="caution">
    <text evidence="2">The sequence shown here is derived from an EMBL/GenBank/DDBJ whole genome shotgun (WGS) entry which is preliminary data.</text>
</comment>
<reference evidence="2" key="1">
    <citation type="submission" date="2022-08" db="EMBL/GenBank/DDBJ databases">
        <authorList>
            <consortium name="DOE Joint Genome Institute"/>
            <person name="Min B."/>
            <person name="Riley R."/>
            <person name="Sierra-Patev S."/>
            <person name="Naranjo-Ortiz M."/>
            <person name="Looney B."/>
            <person name="Konkel Z."/>
            <person name="Slot J.C."/>
            <person name="Sakamoto Y."/>
            <person name="Steenwyk J.L."/>
            <person name="Rokas A."/>
            <person name="Carro J."/>
            <person name="Camarero S."/>
            <person name="Ferreira P."/>
            <person name="Molpeceres G."/>
            <person name="Ruiz-Duenas F.J."/>
            <person name="Serrano A."/>
            <person name="Henrissat B."/>
            <person name="Drula E."/>
            <person name="Hughes K.W."/>
            <person name="Mata J.L."/>
            <person name="Ishikawa N.K."/>
            <person name="Vargas-Isla R."/>
            <person name="Ushijima S."/>
            <person name="Smith C.A."/>
            <person name="Ahrendt S."/>
            <person name="Andreopoulos W."/>
            <person name="He G."/>
            <person name="Labutti K."/>
            <person name="Lipzen A."/>
            <person name="Ng V."/>
            <person name="Sandor L."/>
            <person name="Barry K."/>
            <person name="Martinez A.T."/>
            <person name="Xiao Y."/>
            <person name="Gibbons J.G."/>
            <person name="Terashima K."/>
            <person name="Hibbett D.S."/>
            <person name="Grigoriev I.V."/>
        </authorList>
    </citation>
    <scope>NUCLEOTIDE SEQUENCE</scope>
    <source>
        <strain evidence="2">TFB9207</strain>
    </source>
</reference>
<dbReference type="EMBL" id="MU806063">
    <property type="protein sequence ID" value="KAJ3840811.1"/>
    <property type="molecule type" value="Genomic_DNA"/>
</dbReference>
<organism evidence="2 3">
    <name type="scientific">Lentinula raphanica</name>
    <dbReference type="NCBI Taxonomy" id="153919"/>
    <lineage>
        <taxon>Eukaryota</taxon>
        <taxon>Fungi</taxon>
        <taxon>Dikarya</taxon>
        <taxon>Basidiomycota</taxon>
        <taxon>Agaricomycotina</taxon>
        <taxon>Agaricomycetes</taxon>
        <taxon>Agaricomycetidae</taxon>
        <taxon>Agaricales</taxon>
        <taxon>Marasmiineae</taxon>
        <taxon>Omphalotaceae</taxon>
        <taxon>Lentinula</taxon>
    </lineage>
</organism>
<protein>
    <submittedName>
        <fullName evidence="2">Uncharacterized protein</fullName>
    </submittedName>
</protein>
<dbReference type="Proteomes" id="UP001163846">
    <property type="component" value="Unassembled WGS sequence"/>
</dbReference>
<dbReference type="AlphaFoldDB" id="A0AA38UH23"/>
<proteinExistence type="predicted"/>
<name>A0AA38UH23_9AGAR</name>
<sequence length="270" mass="30506">MAIPIMRAISAALLVVLLASALQPGLMAAPLSPVAVPTPPIEQNITRRDQVDVHLYAARMSRNHHHELVAGGNVLQPDEWIQIGVVDPIGGEQLLQYIHDRTLANEWLPVVHVHPLNPNNIPAQLKFPIGTVHCSSVEVRNQLFGFPFHKPPILGLIHQPFRVLYQIGDPETSVDLSLAARAHADKIANILLERDDVDFSRHINRHGFTYLVSYMAHRVNFNAGQEWQGDWDTRKLRDSREALREANAWEIPEGVEVQLPNYYRLKTTER</sequence>
<keyword evidence="1" id="KW-0732">Signal</keyword>
<feature type="chain" id="PRO_5041235575" evidence="1">
    <location>
        <begin position="29"/>
        <end position="270"/>
    </location>
</feature>
<evidence type="ECO:0000256" key="1">
    <source>
        <dbReference type="SAM" id="SignalP"/>
    </source>
</evidence>
<feature type="signal peptide" evidence="1">
    <location>
        <begin position="1"/>
        <end position="28"/>
    </location>
</feature>
<accession>A0AA38UH23</accession>
<evidence type="ECO:0000313" key="2">
    <source>
        <dbReference type="EMBL" id="KAJ3840811.1"/>
    </source>
</evidence>
<evidence type="ECO:0000313" key="3">
    <source>
        <dbReference type="Proteomes" id="UP001163846"/>
    </source>
</evidence>